<dbReference type="AlphaFoldDB" id="A0A8B8KWN4"/>
<comment type="similarity">
    <text evidence="1">Belongs to the CLV3/ESR signal peptide family.</text>
</comment>
<organism evidence="7 8">
    <name type="scientific">Abrus precatorius</name>
    <name type="common">Indian licorice</name>
    <name type="synonym">Glycine abrus</name>
    <dbReference type="NCBI Taxonomy" id="3816"/>
    <lineage>
        <taxon>Eukaryota</taxon>
        <taxon>Viridiplantae</taxon>
        <taxon>Streptophyta</taxon>
        <taxon>Embryophyta</taxon>
        <taxon>Tracheophyta</taxon>
        <taxon>Spermatophyta</taxon>
        <taxon>Magnoliopsida</taxon>
        <taxon>eudicotyledons</taxon>
        <taxon>Gunneridae</taxon>
        <taxon>Pentapetalae</taxon>
        <taxon>rosids</taxon>
        <taxon>fabids</taxon>
        <taxon>Fabales</taxon>
        <taxon>Fabaceae</taxon>
        <taxon>Papilionoideae</taxon>
        <taxon>50 kb inversion clade</taxon>
        <taxon>NPAAA clade</taxon>
        <taxon>indigoferoid/millettioid clade</taxon>
        <taxon>Abreae</taxon>
        <taxon>Abrus</taxon>
    </lineage>
</organism>
<dbReference type="GO" id="GO:0030154">
    <property type="term" value="P:cell differentiation"/>
    <property type="evidence" value="ECO:0007669"/>
    <property type="project" value="UniProtKB-KW"/>
</dbReference>
<reference evidence="8" key="2">
    <citation type="submission" date="2025-08" db="UniProtKB">
        <authorList>
            <consortium name="RefSeq"/>
        </authorList>
    </citation>
    <scope>IDENTIFICATION</scope>
    <source>
        <tissue evidence="8">Young leaves</tissue>
    </source>
</reference>
<dbReference type="Proteomes" id="UP000694853">
    <property type="component" value="Unplaced"/>
</dbReference>
<reference evidence="7" key="1">
    <citation type="journal article" date="2019" name="Toxins">
        <title>Detection of Abrin-Like and Prepropulchellin-Like Toxin Genes and Transcripts Using Whole Genome Sequencing and Full-Length Transcript Sequencing of Abrus precatorius.</title>
        <authorList>
            <person name="Hovde B.T."/>
            <person name="Daligault H.E."/>
            <person name="Hanschen E.R."/>
            <person name="Kunde Y.A."/>
            <person name="Johnson M.B."/>
            <person name="Starkenburg S.R."/>
            <person name="Johnson S.L."/>
        </authorList>
    </citation>
    <scope>NUCLEOTIDE SEQUENCE [LARGE SCALE GENOMIC DNA]</scope>
</reference>
<dbReference type="KEGG" id="aprc:113859793"/>
<evidence type="ECO:0000313" key="8">
    <source>
        <dbReference type="RefSeq" id="XP_027348280.1"/>
    </source>
</evidence>
<dbReference type="PANTHER" id="PTHR34359:SF5">
    <property type="entry name" value="CLAVATA3_ESR (CLE)-RELATED PROTEIN 9"/>
    <property type="match status" value="1"/>
</dbReference>
<gene>
    <name evidence="8" type="primary">LOC113859793</name>
</gene>
<protein>
    <submittedName>
        <fullName evidence="8">CLAVATA3/ESR (CLE)-related protein 9-like</fullName>
    </submittedName>
</protein>
<evidence type="ECO:0000256" key="4">
    <source>
        <dbReference type="ARBA" id="ARBA00023278"/>
    </source>
</evidence>
<keyword evidence="4" id="KW-0379">Hydroxylation</keyword>
<dbReference type="InterPro" id="IPR039618">
    <property type="entry name" value="CLE9-13"/>
</dbReference>
<dbReference type="GeneID" id="113859793"/>
<evidence type="ECO:0000313" key="7">
    <source>
        <dbReference type="Proteomes" id="UP000694853"/>
    </source>
</evidence>
<proteinExistence type="inferred from homology"/>
<dbReference type="OrthoDB" id="753861at2759"/>
<evidence type="ECO:0000256" key="6">
    <source>
        <dbReference type="SAM" id="SignalP"/>
    </source>
</evidence>
<sequence>MKKKTSLSSLTIILCLFLLFVSSANCRLLIPPPTSSRNTRHTHYCHSFPHTRPRSLCIDLQRMHHNLPPLPTPQANGVDLDLDPRYGAEKRRVPTGPNPLHN</sequence>
<dbReference type="PANTHER" id="PTHR34359">
    <property type="entry name" value="CLAVATA3/ESR (CLE)-RELATED PROTEIN 10"/>
    <property type="match status" value="1"/>
</dbReference>
<dbReference type="RefSeq" id="XP_027348280.1">
    <property type="nucleotide sequence ID" value="XM_027492479.1"/>
</dbReference>
<evidence type="ECO:0000256" key="2">
    <source>
        <dbReference type="ARBA" id="ARBA00022473"/>
    </source>
</evidence>
<keyword evidence="3" id="KW-0221">Differentiation</keyword>
<feature type="signal peptide" evidence="6">
    <location>
        <begin position="1"/>
        <end position="26"/>
    </location>
</feature>
<feature type="chain" id="PRO_5034070538" evidence="6">
    <location>
        <begin position="27"/>
        <end position="102"/>
    </location>
</feature>
<evidence type="ECO:0000256" key="1">
    <source>
        <dbReference type="ARBA" id="ARBA00005416"/>
    </source>
</evidence>
<keyword evidence="7" id="KW-1185">Reference proteome</keyword>
<keyword evidence="6" id="KW-0732">Signal</keyword>
<feature type="compositionally biased region" description="Basic and acidic residues" evidence="5">
    <location>
        <begin position="82"/>
        <end position="92"/>
    </location>
</feature>
<keyword evidence="2" id="KW-0217">Developmental protein</keyword>
<feature type="region of interest" description="Disordered" evidence="5">
    <location>
        <begin position="68"/>
        <end position="102"/>
    </location>
</feature>
<evidence type="ECO:0000256" key="3">
    <source>
        <dbReference type="ARBA" id="ARBA00022782"/>
    </source>
</evidence>
<name>A0A8B8KWN4_ABRPR</name>
<evidence type="ECO:0000256" key="5">
    <source>
        <dbReference type="SAM" id="MobiDB-lite"/>
    </source>
</evidence>
<accession>A0A8B8KWN4</accession>